<dbReference type="Proteomes" id="UP001328733">
    <property type="component" value="Unassembled WGS sequence"/>
</dbReference>
<dbReference type="InterPro" id="IPR016181">
    <property type="entry name" value="Acyl_CoA_acyltransferase"/>
</dbReference>
<dbReference type="Pfam" id="PF13302">
    <property type="entry name" value="Acetyltransf_3"/>
    <property type="match status" value="1"/>
</dbReference>
<dbReference type="EMBL" id="JBAFSM010000011">
    <property type="protein sequence ID" value="MEG3436937.1"/>
    <property type="molecule type" value="Genomic_DNA"/>
</dbReference>
<proteinExistence type="predicted"/>
<evidence type="ECO:0000259" key="1">
    <source>
        <dbReference type="PROSITE" id="PS51186"/>
    </source>
</evidence>
<dbReference type="AlphaFoldDB" id="A0AAW9QGM8"/>
<dbReference type="SUPFAM" id="SSF55729">
    <property type="entry name" value="Acyl-CoA N-acyltransferases (Nat)"/>
    <property type="match status" value="1"/>
</dbReference>
<dbReference type="InterPro" id="IPR000182">
    <property type="entry name" value="GNAT_dom"/>
</dbReference>
<evidence type="ECO:0000313" key="3">
    <source>
        <dbReference type="Proteomes" id="UP001328733"/>
    </source>
</evidence>
<accession>A0AAW9QGM8</accession>
<keyword evidence="3" id="KW-1185">Reference proteome</keyword>
<organism evidence="2 3">
    <name type="scientific">Pannus brasiliensis CCIBt3594</name>
    <dbReference type="NCBI Taxonomy" id="1427578"/>
    <lineage>
        <taxon>Bacteria</taxon>
        <taxon>Bacillati</taxon>
        <taxon>Cyanobacteriota</taxon>
        <taxon>Cyanophyceae</taxon>
        <taxon>Oscillatoriophycideae</taxon>
        <taxon>Chroococcales</taxon>
        <taxon>Microcystaceae</taxon>
        <taxon>Pannus</taxon>
    </lineage>
</organism>
<sequence>MKIDSPINDAMSKVLESDRMILRPWLFPEDREAFFAIYREPEVTEFLPTIRRLATSAESLGDFFGQKLRTLRERGNGLDWWAMIDRETGEAIGSIILQNLPDNAGNLTEEIEIGWHSRRDCWGRGYVTEAARVILEYGFKTLQLPIIYAVIHPDNRNSIRVTERLGMRSMGITERYYGQELRLFAIETGTNATETEYPSTS</sequence>
<feature type="domain" description="N-acetyltransferase" evidence="1">
    <location>
        <begin position="20"/>
        <end position="186"/>
    </location>
</feature>
<dbReference type="PANTHER" id="PTHR43792">
    <property type="entry name" value="GNAT FAMILY, PUTATIVE (AFU_ORTHOLOGUE AFUA_3G00765)-RELATED-RELATED"/>
    <property type="match status" value="1"/>
</dbReference>
<evidence type="ECO:0000313" key="2">
    <source>
        <dbReference type="EMBL" id="MEG3436937.1"/>
    </source>
</evidence>
<name>A0AAW9QGM8_9CHRO</name>
<protein>
    <submittedName>
        <fullName evidence="2">GNAT family N-acetyltransferase</fullName>
    </submittedName>
</protein>
<dbReference type="RefSeq" id="WP_332864406.1">
    <property type="nucleotide sequence ID" value="NZ_JBAFSM010000011.1"/>
</dbReference>
<dbReference type="PANTHER" id="PTHR43792:SF1">
    <property type="entry name" value="N-ACETYLTRANSFERASE DOMAIN-CONTAINING PROTEIN"/>
    <property type="match status" value="1"/>
</dbReference>
<dbReference type="Gene3D" id="3.40.630.30">
    <property type="match status" value="1"/>
</dbReference>
<dbReference type="InterPro" id="IPR051531">
    <property type="entry name" value="N-acetyltransferase"/>
</dbReference>
<gene>
    <name evidence="2" type="ORF">V0288_07375</name>
</gene>
<reference evidence="2 3" key="1">
    <citation type="submission" date="2024-01" db="EMBL/GenBank/DDBJ databases">
        <title>Genomic insights into the taxonomy and metabolism of the cyanobacterium Pannus brasiliensis CCIBt3594.</title>
        <authorList>
            <person name="Machado M."/>
            <person name="Botero N.B."/>
            <person name="Andreote A.P.D."/>
            <person name="Feitosa A.M.T."/>
            <person name="Popin R."/>
            <person name="Sivonen K."/>
            <person name="Fiore M.F."/>
        </authorList>
    </citation>
    <scope>NUCLEOTIDE SEQUENCE [LARGE SCALE GENOMIC DNA]</scope>
    <source>
        <strain evidence="2 3">CCIBt3594</strain>
    </source>
</reference>
<dbReference type="PROSITE" id="PS51186">
    <property type="entry name" value="GNAT"/>
    <property type="match status" value="1"/>
</dbReference>
<dbReference type="GO" id="GO:0016747">
    <property type="term" value="F:acyltransferase activity, transferring groups other than amino-acyl groups"/>
    <property type="evidence" value="ECO:0007669"/>
    <property type="project" value="InterPro"/>
</dbReference>
<comment type="caution">
    <text evidence="2">The sequence shown here is derived from an EMBL/GenBank/DDBJ whole genome shotgun (WGS) entry which is preliminary data.</text>
</comment>